<feature type="compositionally biased region" description="Gly residues" evidence="17">
    <location>
        <begin position="1170"/>
        <end position="1180"/>
    </location>
</feature>
<dbReference type="InterPro" id="IPR004859">
    <property type="entry name" value="Xrn1_N"/>
</dbReference>
<dbReference type="Gene3D" id="3.40.50.12390">
    <property type="match status" value="2"/>
</dbReference>
<keyword evidence="20" id="KW-1185">Reference proteome</keyword>
<evidence type="ECO:0000313" key="19">
    <source>
        <dbReference type="EMBL" id="CAH7684564.1"/>
    </source>
</evidence>
<sequence>MGVPALFRWLSKKYPKIVEQVVEDEPIRCSEVESAHQVIIRSDMSHKNPNGTEFDNLYLDMNGIVHPCTHPEGKKPPETEQEMMVEVFRYTDRVVNMVRPRKLLMIAIDGVAPRAKMNQQRSRRFRAAQEAKSKHLEKLSAMQQSSSLAKGDELSGDNHTTDNTIWDSNAITPGTPFMKLLTDSLRYWIVHKLNTDPGWKHIQVILSDASVPGEGEHKIMEFIRRSRTQPSYDPNTRHVIYGLDADLIMLSLATHEPHFKVLREDVFSDERRRKGCHLCGQPGHHSSQCQGKPKERADEFDVKQKPTDRKPFIFLDVSTLREYLAVELNVVGTSFKFELERAIDDWVLLIFFVGNDFLPHLPSLEIREGAIDCLLKIWKTNLARMGGYLTDCGQLSLSRTEIILEALAAREEEIFRKRREAEERQDHISKRRKIEADSRQRNMQFSHNSPPHLTLPNSTGSSSLAPGLPPKPSFSPTGSETISRSGGIPGLGVIRPTSSSPDRSAIRSANLDAAAMLKAELCQKVKSETPVKSNVKSGTSDSTIDTTSQLAVENSTRVPQTAQLASQEAIPDSKNSQGELDEGNIAGSESTGATLLTISTTSIPSTQTLKRKVDDLGVDPSPESLEVPDNDVVVLSDDDDEEEDDDEDEPGNVSVLVPGQPSKPAPLKMLGNNMVEQDDTVKLWEPGFRERYFRQKFGIELSDEVEKRKIVKFYVEGLAWVLGYYYQGCQSWQWFYPYHYSPFAADFTNLEEFEINFDIGKPSKPYEQLMGVFPAASKSHIPSAYHDLMTSDDSPIKDFYPEEFEIDMNGKKMLWQGVALLPFIEQDRLLDTMRPIEKKLSVEDRLRNEDGDVVIFCREGHPQYDNICNIYRKRDTTEPIELNPSTAEGVFGSALPDPNCVPGSTFHSPLPTIGLPDISNDKSLFAKFYFPPQLVPHRSVLLEGVKLEKRVLNNYDREVTRYGGNPNSSRPGNSYGDGFHQQRREFGDGPSVISNHYSGGFHSFRGGMGPNQNSSGRGGVGSSNNSYGANHLNQQYSQTSYNNNSYSRNFQPTPANRGGHQAYSGYNGPSSRGGYGGYGNGNPYNNINHQSANYSGTTNYGNDYGGGHTAGSGAHRPSYGYSQNSNVTGNSYMGSHSNLYFNHSPQTGGGGYGGTGIGNSSLNYAQQTAGPGGQPYGEGGYRASDGSTRGAFKQQPIVPAVTRTDEKLRNRGGGNHHYAQNGPNRGKQAKHKGFSSLCFTKELLCVCHELEKFLSILNTM</sequence>
<dbReference type="GO" id="GO:0006397">
    <property type="term" value="P:mRNA processing"/>
    <property type="evidence" value="ECO:0007669"/>
    <property type="project" value="UniProtKB-KW"/>
</dbReference>
<keyword evidence="5" id="KW-0698">rRNA processing</keyword>
<dbReference type="GO" id="GO:0003723">
    <property type="term" value="F:RNA binding"/>
    <property type="evidence" value="ECO:0007669"/>
    <property type="project" value="TreeGrafter"/>
</dbReference>
<keyword evidence="7" id="KW-0540">Nuclease</keyword>
<dbReference type="Pfam" id="PF17846">
    <property type="entry name" value="XRN_M"/>
    <property type="match status" value="2"/>
</dbReference>
<keyword evidence="10" id="KW-0805">Transcription regulation</keyword>
<dbReference type="AlphaFoldDB" id="A0AAV0BB70"/>
<evidence type="ECO:0000256" key="5">
    <source>
        <dbReference type="ARBA" id="ARBA00022552"/>
    </source>
</evidence>
<dbReference type="InterPro" id="IPR001878">
    <property type="entry name" value="Znf_CCHC"/>
</dbReference>
<evidence type="ECO:0000256" key="17">
    <source>
        <dbReference type="SAM" id="MobiDB-lite"/>
    </source>
</evidence>
<feature type="compositionally biased region" description="Low complexity" evidence="17">
    <location>
        <begin position="537"/>
        <end position="548"/>
    </location>
</feature>
<proteinExistence type="inferred from homology"/>
<dbReference type="FunFam" id="3.40.50.12390:FF:000003">
    <property type="entry name" value="5'-3' exoribonuclease"/>
    <property type="match status" value="1"/>
</dbReference>
<evidence type="ECO:0000256" key="2">
    <source>
        <dbReference type="ARBA" id="ARBA00006994"/>
    </source>
</evidence>
<evidence type="ECO:0000256" key="1">
    <source>
        <dbReference type="ARBA" id="ARBA00004123"/>
    </source>
</evidence>
<comment type="function">
    <text evidence="14">Possesses 5'-&gt;3' exoribonuclease activity. Required for the processing of nuclear mRNA and rRNA precursors. May promote the termination of transcription by RNA polymerase II. Essential for vegetative cell growth and chromosome segregation.</text>
</comment>
<accession>A0AAV0BB70</accession>
<keyword evidence="9 19" id="KW-0269">Exonuclease</keyword>
<dbReference type="InterPro" id="IPR041412">
    <property type="entry name" value="Xrn1_helical"/>
</dbReference>
<feature type="compositionally biased region" description="Basic and acidic residues" evidence="17">
    <location>
        <begin position="419"/>
        <end position="440"/>
    </location>
</feature>
<feature type="compositionally biased region" description="Low complexity" evidence="17">
    <location>
        <begin position="1022"/>
        <end position="1031"/>
    </location>
</feature>
<dbReference type="Proteomes" id="UP001153365">
    <property type="component" value="Unassembled WGS sequence"/>
</dbReference>
<keyword evidence="12" id="KW-0804">Transcription</keyword>
<comment type="subcellular location">
    <subcellularLocation>
        <location evidence="1">Nucleus</location>
    </subcellularLocation>
</comment>
<evidence type="ECO:0000256" key="16">
    <source>
        <dbReference type="PROSITE-ProRule" id="PRU00047"/>
    </source>
</evidence>
<feature type="compositionally biased region" description="Basic and acidic residues" evidence="17">
    <location>
        <begin position="127"/>
        <end position="138"/>
    </location>
</feature>
<feature type="compositionally biased region" description="Polar residues" evidence="17">
    <location>
        <begin position="549"/>
        <end position="566"/>
    </location>
</feature>
<evidence type="ECO:0000259" key="18">
    <source>
        <dbReference type="PROSITE" id="PS50158"/>
    </source>
</evidence>
<evidence type="ECO:0000256" key="8">
    <source>
        <dbReference type="ARBA" id="ARBA00022801"/>
    </source>
</evidence>
<feature type="region of interest" description="Disordered" evidence="17">
    <location>
        <begin position="614"/>
        <end position="662"/>
    </location>
</feature>
<dbReference type="InterPro" id="IPR027073">
    <property type="entry name" value="5_3_exoribonuclease"/>
</dbReference>
<comment type="caution">
    <text evidence="19">The sequence shown here is derived from an EMBL/GenBank/DDBJ whole genome shotgun (WGS) entry which is preliminary data.</text>
</comment>
<evidence type="ECO:0000256" key="3">
    <source>
        <dbReference type="ARBA" id="ARBA00013845"/>
    </source>
</evidence>
<keyword evidence="6" id="KW-0507">mRNA processing</keyword>
<dbReference type="PANTHER" id="PTHR12341">
    <property type="entry name" value="5'-&gt;3' EXORIBONUCLEASE"/>
    <property type="match status" value="1"/>
</dbReference>
<evidence type="ECO:0000256" key="13">
    <source>
        <dbReference type="ARBA" id="ARBA00023242"/>
    </source>
</evidence>
<evidence type="ECO:0000256" key="15">
    <source>
        <dbReference type="ARBA" id="ARBA00046943"/>
    </source>
</evidence>
<dbReference type="GO" id="GO:0006353">
    <property type="term" value="P:DNA-templated transcription termination"/>
    <property type="evidence" value="ECO:0007669"/>
    <property type="project" value="UniProtKB-KW"/>
</dbReference>
<feature type="domain" description="CCHC-type" evidence="18">
    <location>
        <begin position="276"/>
        <end position="289"/>
    </location>
</feature>
<organism evidence="19 20">
    <name type="scientific">Phakopsora pachyrhizi</name>
    <name type="common">Asian soybean rust disease fungus</name>
    <dbReference type="NCBI Taxonomy" id="170000"/>
    <lineage>
        <taxon>Eukaryota</taxon>
        <taxon>Fungi</taxon>
        <taxon>Dikarya</taxon>
        <taxon>Basidiomycota</taxon>
        <taxon>Pucciniomycotina</taxon>
        <taxon>Pucciniomycetes</taxon>
        <taxon>Pucciniales</taxon>
        <taxon>Phakopsoraceae</taxon>
        <taxon>Phakopsora</taxon>
    </lineage>
</organism>
<evidence type="ECO:0000256" key="14">
    <source>
        <dbReference type="ARBA" id="ARBA00046137"/>
    </source>
</evidence>
<keyword evidence="8" id="KW-0378">Hydrolase</keyword>
<dbReference type="GO" id="GO:0000956">
    <property type="term" value="P:nuclear-transcribed mRNA catabolic process"/>
    <property type="evidence" value="ECO:0007669"/>
    <property type="project" value="TreeGrafter"/>
</dbReference>
<evidence type="ECO:0000256" key="10">
    <source>
        <dbReference type="ARBA" id="ARBA00023015"/>
    </source>
</evidence>
<evidence type="ECO:0000256" key="11">
    <source>
        <dbReference type="ARBA" id="ARBA00023054"/>
    </source>
</evidence>
<feature type="region of interest" description="Disordered" evidence="17">
    <location>
        <begin position="959"/>
        <end position="1031"/>
    </location>
</feature>
<keyword evidence="16" id="KW-0862">Zinc</keyword>
<evidence type="ECO:0000256" key="6">
    <source>
        <dbReference type="ARBA" id="ARBA00022664"/>
    </source>
</evidence>
<feature type="compositionally biased region" description="Polar residues" evidence="17">
    <location>
        <begin position="474"/>
        <end position="484"/>
    </location>
</feature>
<protein>
    <recommendedName>
        <fullName evidence="3">5'-3' exoribonuclease 2</fullName>
    </recommendedName>
</protein>
<evidence type="ECO:0000256" key="9">
    <source>
        <dbReference type="ARBA" id="ARBA00022839"/>
    </source>
</evidence>
<keyword evidence="11" id="KW-0175">Coiled coil</keyword>
<feature type="compositionally biased region" description="Basic and acidic residues" evidence="17">
    <location>
        <begin position="292"/>
        <end position="301"/>
    </location>
</feature>
<evidence type="ECO:0000256" key="4">
    <source>
        <dbReference type="ARBA" id="ARBA00022472"/>
    </source>
</evidence>
<keyword evidence="16" id="KW-0863">Zinc-finger</keyword>
<dbReference type="Pfam" id="PF03159">
    <property type="entry name" value="XRN_N"/>
    <property type="match status" value="1"/>
</dbReference>
<feature type="region of interest" description="Disordered" evidence="17">
    <location>
        <begin position="1163"/>
        <end position="1230"/>
    </location>
</feature>
<dbReference type="Gene3D" id="1.25.40.1050">
    <property type="match status" value="1"/>
</dbReference>
<name>A0AAV0BB70_PHAPC</name>
<keyword evidence="16" id="KW-0479">Metal-binding</keyword>
<feature type="region of interest" description="Disordered" evidence="17">
    <location>
        <begin position="527"/>
        <end position="592"/>
    </location>
</feature>
<feature type="compositionally biased region" description="Polar residues" evidence="17">
    <location>
        <begin position="441"/>
        <end position="464"/>
    </location>
</feature>
<dbReference type="EMBL" id="CALTRL010005493">
    <property type="protein sequence ID" value="CAH7684564.1"/>
    <property type="molecule type" value="Genomic_DNA"/>
</dbReference>
<dbReference type="GO" id="GO:0008270">
    <property type="term" value="F:zinc ion binding"/>
    <property type="evidence" value="ECO:0007669"/>
    <property type="project" value="UniProtKB-KW"/>
</dbReference>
<keyword evidence="13" id="KW-0539">Nucleus</keyword>
<feature type="compositionally biased region" description="Acidic residues" evidence="17">
    <location>
        <begin position="636"/>
        <end position="650"/>
    </location>
</feature>
<keyword evidence="4" id="KW-0806">Transcription termination</keyword>
<dbReference type="FunFam" id="3.40.50.12390:FF:000005">
    <property type="entry name" value="5'-3' exoribonuclease 2"/>
    <property type="match status" value="1"/>
</dbReference>
<comment type="subunit">
    <text evidence="15">Interacts with RAI1; the interaction is direct, stabilizes RAT1 protein structure and may stimulate its exoribonuclease activity. The interaction also stimulates RAI1 pyrophosphohydrolase activity, probably by recruiting it to mRNA substrates.</text>
</comment>
<dbReference type="CDD" id="cd18673">
    <property type="entry name" value="PIN_XRN1-2-like"/>
    <property type="match status" value="1"/>
</dbReference>
<evidence type="ECO:0000256" key="7">
    <source>
        <dbReference type="ARBA" id="ARBA00022722"/>
    </source>
</evidence>
<dbReference type="FunFam" id="1.25.40.1050:FF:000002">
    <property type="entry name" value="5'-3' exoribonuclease"/>
    <property type="match status" value="1"/>
</dbReference>
<dbReference type="GO" id="GO:0004534">
    <property type="term" value="F:5'-3' RNA exonuclease activity"/>
    <property type="evidence" value="ECO:0007669"/>
    <property type="project" value="InterPro"/>
</dbReference>
<feature type="region of interest" description="Disordered" evidence="17">
    <location>
        <begin position="1049"/>
        <end position="1068"/>
    </location>
</feature>
<dbReference type="PIRSF" id="PIRSF037239">
    <property type="entry name" value="Exonuclease_Xrn2"/>
    <property type="match status" value="1"/>
</dbReference>
<dbReference type="PROSITE" id="PS50158">
    <property type="entry name" value="ZF_CCHC"/>
    <property type="match status" value="1"/>
</dbReference>
<dbReference type="PANTHER" id="PTHR12341:SF41">
    <property type="entry name" value="5'-3' EXORIBONUCLEASE 2"/>
    <property type="match status" value="1"/>
</dbReference>
<feature type="region of interest" description="Disordered" evidence="17">
    <location>
        <begin position="419"/>
        <end position="504"/>
    </location>
</feature>
<feature type="region of interest" description="Disordered" evidence="17">
    <location>
        <begin position="279"/>
        <end position="301"/>
    </location>
</feature>
<dbReference type="InterPro" id="IPR017151">
    <property type="entry name" value="Xrn2/3/4"/>
</dbReference>
<feature type="non-terminal residue" evidence="19">
    <location>
        <position position="1"/>
    </location>
</feature>
<reference evidence="19" key="1">
    <citation type="submission" date="2022-06" db="EMBL/GenBank/DDBJ databases">
        <authorList>
            <consortium name="SYNGENTA / RWTH Aachen University"/>
        </authorList>
    </citation>
    <scope>NUCLEOTIDE SEQUENCE</scope>
</reference>
<gene>
    <name evidence="19" type="ORF">PPACK8108_LOCUS18807</name>
</gene>
<feature type="region of interest" description="Disordered" evidence="17">
    <location>
        <begin position="117"/>
        <end position="161"/>
    </location>
</feature>
<evidence type="ECO:0000256" key="12">
    <source>
        <dbReference type="ARBA" id="ARBA00023163"/>
    </source>
</evidence>
<dbReference type="GO" id="GO:0005634">
    <property type="term" value="C:nucleus"/>
    <property type="evidence" value="ECO:0007669"/>
    <property type="project" value="UniProtKB-SubCell"/>
</dbReference>
<comment type="similarity">
    <text evidence="2">Belongs to the 5'-3' exonuclease family. XRN2/RAT1 subfamily.</text>
</comment>
<dbReference type="GO" id="GO:0006364">
    <property type="term" value="P:rRNA processing"/>
    <property type="evidence" value="ECO:0007669"/>
    <property type="project" value="UniProtKB-KW"/>
</dbReference>
<evidence type="ECO:0000313" key="20">
    <source>
        <dbReference type="Proteomes" id="UP001153365"/>
    </source>
</evidence>
<feature type="non-terminal residue" evidence="19">
    <location>
        <position position="1260"/>
    </location>
</feature>